<sequence length="138" mass="15049">MADYPTMWNGPGTTPPAAGPAAQQTAPPPAEALVGRRTLAEVTALLANIEHAERTGYRLEEFHEGVRAAYLWAVGRGPSPITDHAASRIPDARQLRAEDDAAEAAMRGPRRRYANGVQHAVMWLRGATQDQPWTLWEA</sequence>
<dbReference type="EMBL" id="JAKKZF010000093">
    <property type="protein sequence ID" value="MCG0065956.1"/>
    <property type="molecule type" value="Genomic_DNA"/>
</dbReference>
<gene>
    <name evidence="2" type="ORF">L0F81_22110</name>
</gene>
<protein>
    <submittedName>
        <fullName evidence="2">Uncharacterized protein</fullName>
    </submittedName>
</protein>
<proteinExistence type="predicted"/>
<evidence type="ECO:0000256" key="1">
    <source>
        <dbReference type="SAM" id="MobiDB-lite"/>
    </source>
</evidence>
<reference evidence="2 3" key="1">
    <citation type="submission" date="2022-01" db="EMBL/GenBank/DDBJ databases">
        <title>Draft Genome Sequences of Seven Type Strains of the Genus Streptomyces.</title>
        <authorList>
            <person name="Aziz S."/>
            <person name="Coretto E."/>
            <person name="Chronakova A."/>
            <person name="Sproer C."/>
            <person name="Huber K."/>
            <person name="Nouioui I."/>
            <person name="Gross H."/>
        </authorList>
    </citation>
    <scope>NUCLEOTIDE SEQUENCE [LARGE SCALE GENOMIC DNA]</scope>
    <source>
        <strain evidence="2 3">DSM 41685</strain>
    </source>
</reference>
<organism evidence="2 3">
    <name type="scientific">Streptomyces tricolor</name>
    <dbReference type="NCBI Taxonomy" id="68277"/>
    <lineage>
        <taxon>Bacteria</taxon>
        <taxon>Bacillati</taxon>
        <taxon>Actinomycetota</taxon>
        <taxon>Actinomycetes</taxon>
        <taxon>Kitasatosporales</taxon>
        <taxon>Streptomycetaceae</taxon>
        <taxon>Streptomyces</taxon>
        <taxon>Streptomyces violaceoruber group</taxon>
    </lineage>
</organism>
<dbReference type="Proteomes" id="UP001299012">
    <property type="component" value="Unassembled WGS sequence"/>
</dbReference>
<evidence type="ECO:0000313" key="2">
    <source>
        <dbReference type="EMBL" id="MCG0065956.1"/>
    </source>
</evidence>
<dbReference type="RefSeq" id="WP_237481781.1">
    <property type="nucleotide sequence ID" value="NZ_JAKKZF010000093.1"/>
</dbReference>
<keyword evidence="3" id="KW-1185">Reference proteome</keyword>
<name>A0ABS9JKA0_9ACTN</name>
<feature type="region of interest" description="Disordered" evidence="1">
    <location>
        <begin position="1"/>
        <end position="28"/>
    </location>
</feature>
<comment type="caution">
    <text evidence="2">The sequence shown here is derived from an EMBL/GenBank/DDBJ whole genome shotgun (WGS) entry which is preliminary data.</text>
</comment>
<accession>A0ABS9JKA0</accession>
<evidence type="ECO:0000313" key="3">
    <source>
        <dbReference type="Proteomes" id="UP001299012"/>
    </source>
</evidence>